<sequence>MSSSLPCRDTSVGSVRKHSNETAHDARQLSASKVSETRNEVPAECGRMNGALDSTSSYGVRPFVAPQISVTSHGTFWGTERLPCTSGATVSIGLDDRAAATVEIRRKRAFMHTSTNNRASQGLQETSVQESSYTDVHEQEYESKLVSPTAPHPGSIATTRVTKARQGRLPVGVCEDQIPSWPADRDSAAKAALAEASGDNVEAYWSDYFPPQHDNPEDLDPEE</sequence>
<proteinExistence type="predicted"/>
<gene>
    <name evidence="2" type="ORF">CVIRNUC_008617</name>
</gene>
<evidence type="ECO:0000313" key="2">
    <source>
        <dbReference type="EMBL" id="CAK0785408.1"/>
    </source>
</evidence>
<dbReference type="AlphaFoldDB" id="A0AAV1IDR6"/>
<protein>
    <submittedName>
        <fullName evidence="2">Uncharacterized protein</fullName>
    </submittedName>
</protein>
<organism evidence="2 3">
    <name type="scientific">Coccomyxa viridis</name>
    <dbReference type="NCBI Taxonomy" id="1274662"/>
    <lineage>
        <taxon>Eukaryota</taxon>
        <taxon>Viridiplantae</taxon>
        <taxon>Chlorophyta</taxon>
        <taxon>core chlorophytes</taxon>
        <taxon>Trebouxiophyceae</taxon>
        <taxon>Trebouxiophyceae incertae sedis</taxon>
        <taxon>Coccomyxaceae</taxon>
        <taxon>Coccomyxa</taxon>
    </lineage>
</organism>
<keyword evidence="3" id="KW-1185">Reference proteome</keyword>
<accession>A0AAV1IDR6</accession>
<evidence type="ECO:0000256" key="1">
    <source>
        <dbReference type="SAM" id="MobiDB-lite"/>
    </source>
</evidence>
<feature type="compositionally biased region" description="Basic and acidic residues" evidence="1">
    <location>
        <begin position="18"/>
        <end position="27"/>
    </location>
</feature>
<comment type="caution">
    <text evidence="2">The sequence shown here is derived from an EMBL/GenBank/DDBJ whole genome shotgun (WGS) entry which is preliminary data.</text>
</comment>
<feature type="region of interest" description="Disordered" evidence="1">
    <location>
        <begin position="1"/>
        <end position="41"/>
    </location>
</feature>
<reference evidence="2 3" key="1">
    <citation type="submission" date="2023-10" db="EMBL/GenBank/DDBJ databases">
        <authorList>
            <person name="Maclean D."/>
            <person name="Macfadyen A."/>
        </authorList>
    </citation>
    <scope>NUCLEOTIDE SEQUENCE [LARGE SCALE GENOMIC DNA]</scope>
</reference>
<dbReference type="Proteomes" id="UP001314263">
    <property type="component" value="Unassembled WGS sequence"/>
</dbReference>
<name>A0AAV1IDR6_9CHLO</name>
<dbReference type="EMBL" id="CAUYUE010000012">
    <property type="protein sequence ID" value="CAK0785408.1"/>
    <property type="molecule type" value="Genomic_DNA"/>
</dbReference>
<evidence type="ECO:0000313" key="3">
    <source>
        <dbReference type="Proteomes" id="UP001314263"/>
    </source>
</evidence>